<keyword evidence="1" id="KW-1133">Transmembrane helix</keyword>
<evidence type="ECO:0000313" key="2">
    <source>
        <dbReference type="EMBL" id="JAE36311.1"/>
    </source>
</evidence>
<feature type="transmembrane region" description="Helical" evidence="1">
    <location>
        <begin position="21"/>
        <end position="41"/>
    </location>
</feature>
<name>A0A0A9HN37_ARUDO</name>
<sequence>MYYKNCRGRSYRRQVTILSKFLCSVIKIIGDHPIVMFYSIVGRYFYK</sequence>
<reference evidence="2" key="1">
    <citation type="submission" date="2014-09" db="EMBL/GenBank/DDBJ databases">
        <authorList>
            <person name="Magalhaes I.L.F."/>
            <person name="Oliveira U."/>
            <person name="Santos F.R."/>
            <person name="Vidigal T.H.D.A."/>
            <person name="Brescovit A.D."/>
            <person name="Santos A.J."/>
        </authorList>
    </citation>
    <scope>NUCLEOTIDE SEQUENCE</scope>
    <source>
        <tissue evidence="2">Shoot tissue taken approximately 20 cm above the soil surface</tissue>
    </source>
</reference>
<keyword evidence="1" id="KW-0812">Transmembrane</keyword>
<accession>A0A0A9HN37</accession>
<protein>
    <submittedName>
        <fullName evidence="2">Uncharacterized protein</fullName>
    </submittedName>
</protein>
<proteinExistence type="predicted"/>
<reference evidence="2" key="2">
    <citation type="journal article" date="2015" name="Data Brief">
        <title>Shoot transcriptome of the giant reed, Arundo donax.</title>
        <authorList>
            <person name="Barrero R.A."/>
            <person name="Guerrero F.D."/>
            <person name="Moolhuijzen P."/>
            <person name="Goolsby J.A."/>
            <person name="Tidwell J."/>
            <person name="Bellgard S.E."/>
            <person name="Bellgard M.I."/>
        </authorList>
    </citation>
    <scope>NUCLEOTIDE SEQUENCE</scope>
    <source>
        <tissue evidence="2">Shoot tissue taken approximately 20 cm above the soil surface</tissue>
    </source>
</reference>
<dbReference type="EMBL" id="GBRH01161585">
    <property type="protein sequence ID" value="JAE36311.1"/>
    <property type="molecule type" value="Transcribed_RNA"/>
</dbReference>
<dbReference type="AlphaFoldDB" id="A0A0A9HN37"/>
<evidence type="ECO:0000256" key="1">
    <source>
        <dbReference type="SAM" id="Phobius"/>
    </source>
</evidence>
<keyword evidence="1" id="KW-0472">Membrane</keyword>
<organism evidence="2">
    <name type="scientific">Arundo donax</name>
    <name type="common">Giant reed</name>
    <name type="synonym">Donax arundinaceus</name>
    <dbReference type="NCBI Taxonomy" id="35708"/>
    <lineage>
        <taxon>Eukaryota</taxon>
        <taxon>Viridiplantae</taxon>
        <taxon>Streptophyta</taxon>
        <taxon>Embryophyta</taxon>
        <taxon>Tracheophyta</taxon>
        <taxon>Spermatophyta</taxon>
        <taxon>Magnoliopsida</taxon>
        <taxon>Liliopsida</taxon>
        <taxon>Poales</taxon>
        <taxon>Poaceae</taxon>
        <taxon>PACMAD clade</taxon>
        <taxon>Arundinoideae</taxon>
        <taxon>Arundineae</taxon>
        <taxon>Arundo</taxon>
    </lineage>
</organism>